<dbReference type="InterPro" id="IPR053139">
    <property type="entry name" value="Surface_bspA-like"/>
</dbReference>
<dbReference type="AlphaFoldDB" id="A0AAD8XRT7"/>
<dbReference type="Proteomes" id="UP001224775">
    <property type="component" value="Unassembled WGS sequence"/>
</dbReference>
<dbReference type="Gene3D" id="3.80.10.10">
    <property type="entry name" value="Ribonuclease Inhibitor"/>
    <property type="match status" value="1"/>
</dbReference>
<name>A0AAD8XRT7_9STRA</name>
<comment type="caution">
    <text evidence="1">The sequence shown here is derived from an EMBL/GenBank/DDBJ whole genome shotgun (WGS) entry which is preliminary data.</text>
</comment>
<reference evidence="1" key="1">
    <citation type="submission" date="2023-06" db="EMBL/GenBank/DDBJ databases">
        <title>Survivors Of The Sea: Transcriptome response of Skeletonema marinoi to long-term dormancy.</title>
        <authorList>
            <person name="Pinder M.I.M."/>
            <person name="Kourtchenko O."/>
            <person name="Robertson E.K."/>
            <person name="Larsson T."/>
            <person name="Maumus F."/>
            <person name="Osuna-Cruz C.M."/>
            <person name="Vancaester E."/>
            <person name="Stenow R."/>
            <person name="Vandepoele K."/>
            <person name="Ploug H."/>
            <person name="Bruchert V."/>
            <person name="Godhe A."/>
            <person name="Topel M."/>
        </authorList>
    </citation>
    <scope>NUCLEOTIDE SEQUENCE</scope>
    <source>
        <strain evidence="1">R05AC</strain>
    </source>
</reference>
<dbReference type="Pfam" id="PF13306">
    <property type="entry name" value="LRR_5"/>
    <property type="match status" value="1"/>
</dbReference>
<accession>A0AAD8XRT7</accession>
<dbReference type="EMBL" id="JATAAI010000071">
    <property type="protein sequence ID" value="KAK1732352.1"/>
    <property type="molecule type" value="Genomic_DNA"/>
</dbReference>
<gene>
    <name evidence="1" type="ORF">QTG54_016956</name>
</gene>
<dbReference type="PANTHER" id="PTHR45661:SF3">
    <property type="entry name" value="IG-LIKE DOMAIN-CONTAINING PROTEIN"/>
    <property type="match status" value="1"/>
</dbReference>
<proteinExistence type="predicted"/>
<dbReference type="InterPro" id="IPR026906">
    <property type="entry name" value="LRR_5"/>
</dbReference>
<keyword evidence="2" id="KW-1185">Reference proteome</keyword>
<evidence type="ECO:0000313" key="2">
    <source>
        <dbReference type="Proteomes" id="UP001224775"/>
    </source>
</evidence>
<dbReference type="InterPro" id="IPR032675">
    <property type="entry name" value="LRR_dom_sf"/>
</dbReference>
<dbReference type="PANTHER" id="PTHR45661">
    <property type="entry name" value="SURFACE ANTIGEN"/>
    <property type="match status" value="1"/>
</dbReference>
<organism evidence="1 2">
    <name type="scientific">Skeletonema marinoi</name>
    <dbReference type="NCBI Taxonomy" id="267567"/>
    <lineage>
        <taxon>Eukaryota</taxon>
        <taxon>Sar</taxon>
        <taxon>Stramenopiles</taxon>
        <taxon>Ochrophyta</taxon>
        <taxon>Bacillariophyta</taxon>
        <taxon>Coscinodiscophyceae</taxon>
        <taxon>Thalassiosirophycidae</taxon>
        <taxon>Thalassiosirales</taxon>
        <taxon>Skeletonemataceae</taxon>
        <taxon>Skeletonema</taxon>
        <taxon>Skeletonema marinoi-dohrnii complex</taxon>
    </lineage>
</organism>
<sequence>MADRGIEIFVYSGEIIVPLHVTHVRIHESIDTIYLWAFRNCRNLVSVEMHDRVRIIEKNAFDDCVQLKSIKLLGVRVIKDYAFGGTMQLHGVEFGEELHTIGHMAFAHSSLEYVKLPKVRVLNSSAFYACEKLVEAHLSEDLETIERFVFARCPHLERISLPLRPNIFQDHSVFNVYDDEQDLLDNDNGIYNRHALSRVDLVGGIHSTIASLHMVSWRNEMKNEINRINQVLPNIAGDTKTQVIQQWMRTVIGRLAHCKDEHHKLLKEATTLLELALWKANLDNNEQLEIEGVRTTRGRLKRARKESCVTSGASTVIKNVLPFLALKS</sequence>
<protein>
    <submittedName>
        <fullName evidence="1">Uncharacterized protein</fullName>
    </submittedName>
</protein>
<evidence type="ECO:0000313" key="1">
    <source>
        <dbReference type="EMBL" id="KAK1732352.1"/>
    </source>
</evidence>
<dbReference type="SUPFAM" id="SSF52058">
    <property type="entry name" value="L domain-like"/>
    <property type="match status" value="1"/>
</dbReference>